<dbReference type="AlphaFoldDB" id="A0A2P4PPM8"/>
<dbReference type="EMBL" id="AUPC02000172">
    <property type="protein sequence ID" value="POG67341.1"/>
    <property type="molecule type" value="Genomic_DNA"/>
</dbReference>
<dbReference type="Proteomes" id="UP000018888">
    <property type="component" value="Unassembled WGS sequence"/>
</dbReference>
<evidence type="ECO:0000313" key="2">
    <source>
        <dbReference type="Proteomes" id="UP000018888"/>
    </source>
</evidence>
<reference evidence="1 2" key="2">
    <citation type="journal article" date="2018" name="New Phytol.">
        <title>High intraspecific genome diversity in the model arbuscular mycorrhizal symbiont Rhizophagus irregularis.</title>
        <authorList>
            <person name="Chen E.C.H."/>
            <person name="Morin E."/>
            <person name="Beaudet D."/>
            <person name="Noel J."/>
            <person name="Yildirir G."/>
            <person name="Ndikumana S."/>
            <person name="Charron P."/>
            <person name="St-Onge C."/>
            <person name="Giorgi J."/>
            <person name="Kruger M."/>
            <person name="Marton T."/>
            <person name="Ropars J."/>
            <person name="Grigoriev I.V."/>
            <person name="Hainaut M."/>
            <person name="Henrissat B."/>
            <person name="Roux C."/>
            <person name="Martin F."/>
            <person name="Corradi N."/>
        </authorList>
    </citation>
    <scope>NUCLEOTIDE SEQUENCE [LARGE SCALE GENOMIC DNA]</scope>
    <source>
        <strain evidence="1 2">DAOM 197198</strain>
    </source>
</reference>
<reference evidence="1 2" key="1">
    <citation type="journal article" date="2013" name="Proc. Natl. Acad. Sci. U.S.A.">
        <title>Genome of an arbuscular mycorrhizal fungus provides insight into the oldest plant symbiosis.</title>
        <authorList>
            <person name="Tisserant E."/>
            <person name="Malbreil M."/>
            <person name="Kuo A."/>
            <person name="Kohler A."/>
            <person name="Symeonidi A."/>
            <person name="Balestrini R."/>
            <person name="Charron P."/>
            <person name="Duensing N."/>
            <person name="Frei Dit Frey N."/>
            <person name="Gianinazzi-Pearson V."/>
            <person name="Gilbert L.B."/>
            <person name="Handa Y."/>
            <person name="Herr J.R."/>
            <person name="Hijri M."/>
            <person name="Koul R."/>
            <person name="Kawaguchi M."/>
            <person name="Krajinski F."/>
            <person name="Lammers P.J."/>
            <person name="Masclaux F.G."/>
            <person name="Murat C."/>
            <person name="Morin E."/>
            <person name="Ndikumana S."/>
            <person name="Pagni M."/>
            <person name="Petitpierre D."/>
            <person name="Requena N."/>
            <person name="Rosikiewicz P."/>
            <person name="Riley R."/>
            <person name="Saito K."/>
            <person name="San Clemente H."/>
            <person name="Shapiro H."/>
            <person name="van Tuinen D."/>
            <person name="Becard G."/>
            <person name="Bonfante P."/>
            <person name="Paszkowski U."/>
            <person name="Shachar-Hill Y.Y."/>
            <person name="Tuskan G.A."/>
            <person name="Young P.W."/>
            <person name="Sanders I.R."/>
            <person name="Henrissat B."/>
            <person name="Rensing S.A."/>
            <person name="Grigoriev I.V."/>
            <person name="Corradi N."/>
            <person name="Roux C."/>
            <person name="Martin F."/>
        </authorList>
    </citation>
    <scope>NUCLEOTIDE SEQUENCE [LARGE SCALE GENOMIC DNA]</scope>
    <source>
        <strain evidence="1 2">DAOM 197198</strain>
    </source>
</reference>
<organism evidence="1 2">
    <name type="scientific">Rhizophagus irregularis (strain DAOM 181602 / DAOM 197198 / MUCL 43194)</name>
    <name type="common">Arbuscular mycorrhizal fungus</name>
    <name type="synonym">Glomus intraradices</name>
    <dbReference type="NCBI Taxonomy" id="747089"/>
    <lineage>
        <taxon>Eukaryota</taxon>
        <taxon>Fungi</taxon>
        <taxon>Fungi incertae sedis</taxon>
        <taxon>Mucoromycota</taxon>
        <taxon>Glomeromycotina</taxon>
        <taxon>Glomeromycetes</taxon>
        <taxon>Glomerales</taxon>
        <taxon>Glomeraceae</taxon>
        <taxon>Rhizophagus</taxon>
    </lineage>
</organism>
<proteinExistence type="predicted"/>
<name>A0A2P4PPM8_RHIID</name>
<accession>A0A2P4PPM8</accession>
<keyword evidence="2" id="KW-1185">Reference proteome</keyword>
<gene>
    <name evidence="1" type="ORF">GLOIN_2v1648206</name>
</gene>
<comment type="caution">
    <text evidence="1">The sequence shown here is derived from an EMBL/GenBank/DDBJ whole genome shotgun (WGS) entry which is preliminary data.</text>
</comment>
<protein>
    <submittedName>
        <fullName evidence="1">Uncharacterized protein</fullName>
    </submittedName>
</protein>
<evidence type="ECO:0000313" key="1">
    <source>
        <dbReference type="EMBL" id="POG67341.1"/>
    </source>
</evidence>
<sequence length="51" mass="6370">MYLIKFLVHLYLESHSSCNLHSKIFMFCIFYVTTQLYQFDLLRMFTFFIKF</sequence>